<dbReference type="AlphaFoldDB" id="A0A1E7YK94"/>
<comment type="caution">
    <text evidence="1">The sequence shown here is derived from an EMBL/GenBank/DDBJ whole genome shotgun (WGS) entry which is preliminary data.</text>
</comment>
<accession>A0A1E7YK94</accession>
<name>A0A1E7YK94_9PROT</name>
<dbReference type="GeneID" id="92931076"/>
<protein>
    <submittedName>
        <fullName evidence="1">Uncharacterized protein</fullName>
    </submittedName>
</protein>
<evidence type="ECO:0000313" key="2">
    <source>
        <dbReference type="Proteomes" id="UP000175616"/>
    </source>
</evidence>
<dbReference type="Proteomes" id="UP000175616">
    <property type="component" value="Unassembled WGS sequence"/>
</dbReference>
<proteinExistence type="predicted"/>
<reference evidence="1 2" key="1">
    <citation type="submission" date="2016-06" db="EMBL/GenBank/DDBJ databases">
        <title>Gene turnover analysis identifies the evolutionary adaptation of the extremophile Acidithiobacillus caldus.</title>
        <authorList>
            <person name="Zhang X."/>
        </authorList>
    </citation>
    <scope>NUCLEOTIDE SEQUENCE [LARGE SCALE GENOMIC DNA]</scope>
    <source>
        <strain evidence="1 2">DX</strain>
    </source>
</reference>
<sequence>MKGSKSLVSVPIRYYEQWADGYGARGWKLDAAMDDPEIIASTSDHGVRIPTSVLIHDVLDHYLCGLPPSGHGAEAVALQQLAQRTGADPLPDLAQMVDEDLIHGRVLGGTMHSILPDNLRRLLPSALMEDRAIAQHLVSILGKEVFRNVLIDSLVDIGLDGAADAISHYEASGLLCSRRGALGLAMQSLLVEVDSLALRSEWKTAHAVFLLESDRCVLCIDLPINAKFASVYSI</sequence>
<dbReference type="RefSeq" id="WP_014002604.1">
    <property type="nucleotide sequence ID" value="NZ_CP026328.2"/>
</dbReference>
<gene>
    <name evidence="1" type="ORF">BAE27_12410</name>
</gene>
<dbReference type="EMBL" id="LZYE01000348">
    <property type="protein sequence ID" value="OFC29979.1"/>
    <property type="molecule type" value="Genomic_DNA"/>
</dbReference>
<evidence type="ECO:0000313" key="1">
    <source>
        <dbReference type="EMBL" id="OFC29979.1"/>
    </source>
</evidence>
<organism evidence="1 2">
    <name type="scientific">Acidithiobacillus caldus</name>
    <dbReference type="NCBI Taxonomy" id="33059"/>
    <lineage>
        <taxon>Bacteria</taxon>
        <taxon>Pseudomonadati</taxon>
        <taxon>Pseudomonadota</taxon>
        <taxon>Acidithiobacillia</taxon>
        <taxon>Acidithiobacillales</taxon>
        <taxon>Acidithiobacillaceae</taxon>
        <taxon>Acidithiobacillus</taxon>
    </lineage>
</organism>